<dbReference type="Pfam" id="PF26639">
    <property type="entry name" value="Het-6_barrel"/>
    <property type="match status" value="1"/>
</dbReference>
<dbReference type="VEuPathDB" id="FungiDB:GGTG_01054"/>
<dbReference type="RefSeq" id="XP_009217076.1">
    <property type="nucleotide sequence ID" value="XM_009218812.1"/>
</dbReference>
<dbReference type="PANTHER" id="PTHR24148">
    <property type="entry name" value="ANKYRIN REPEAT DOMAIN-CONTAINING PROTEIN 39 HOMOLOG-RELATED"/>
    <property type="match status" value="1"/>
</dbReference>
<name>J3NIH4_GAET3</name>
<dbReference type="OrthoDB" id="2157530at2759"/>
<evidence type="ECO:0000313" key="4">
    <source>
        <dbReference type="Proteomes" id="UP000006039"/>
    </source>
</evidence>
<proteinExistence type="predicted"/>
<gene>
    <name evidence="3" type="primary">20341512</name>
    <name evidence="2" type="ORF">GGTG_01054</name>
</gene>
<reference evidence="2" key="2">
    <citation type="submission" date="2010-07" db="EMBL/GenBank/DDBJ databases">
        <authorList>
            <consortium name="The Broad Institute Genome Sequencing Platform"/>
            <consortium name="Broad Institute Genome Sequencing Center for Infectious Disease"/>
            <person name="Ma L.-J."/>
            <person name="Dead R."/>
            <person name="Young S."/>
            <person name="Zeng Q."/>
            <person name="Koehrsen M."/>
            <person name="Alvarado L."/>
            <person name="Berlin A."/>
            <person name="Chapman S.B."/>
            <person name="Chen Z."/>
            <person name="Freedman E."/>
            <person name="Gellesch M."/>
            <person name="Goldberg J."/>
            <person name="Griggs A."/>
            <person name="Gujja S."/>
            <person name="Heilman E.R."/>
            <person name="Heiman D."/>
            <person name="Hepburn T."/>
            <person name="Howarth C."/>
            <person name="Jen D."/>
            <person name="Larson L."/>
            <person name="Mehta T."/>
            <person name="Neiman D."/>
            <person name="Pearson M."/>
            <person name="Roberts A."/>
            <person name="Saif S."/>
            <person name="Shea T."/>
            <person name="Shenoy N."/>
            <person name="Sisk P."/>
            <person name="Stolte C."/>
            <person name="Sykes S."/>
            <person name="Walk T."/>
            <person name="White J."/>
            <person name="Yandava C."/>
            <person name="Haas B."/>
            <person name="Nusbaum C."/>
            <person name="Birren B."/>
        </authorList>
    </citation>
    <scope>NUCLEOTIDE SEQUENCE</scope>
    <source>
        <strain evidence="2">R3-111a-1</strain>
    </source>
</reference>
<evidence type="ECO:0000313" key="3">
    <source>
        <dbReference type="EnsemblFungi" id="EJT81067"/>
    </source>
</evidence>
<organism evidence="2">
    <name type="scientific">Gaeumannomyces tritici (strain R3-111a-1)</name>
    <name type="common">Wheat and barley take-all root rot fungus</name>
    <name type="synonym">Gaeumannomyces graminis var. tritici</name>
    <dbReference type="NCBI Taxonomy" id="644352"/>
    <lineage>
        <taxon>Eukaryota</taxon>
        <taxon>Fungi</taxon>
        <taxon>Dikarya</taxon>
        <taxon>Ascomycota</taxon>
        <taxon>Pezizomycotina</taxon>
        <taxon>Sordariomycetes</taxon>
        <taxon>Sordariomycetidae</taxon>
        <taxon>Magnaporthales</taxon>
        <taxon>Magnaporthaceae</taxon>
        <taxon>Gaeumannomyces</taxon>
    </lineage>
</organism>
<dbReference type="GeneID" id="20341512"/>
<dbReference type="Pfam" id="PF06985">
    <property type="entry name" value="HET"/>
    <property type="match status" value="1"/>
</dbReference>
<dbReference type="InterPro" id="IPR010730">
    <property type="entry name" value="HET"/>
</dbReference>
<dbReference type="EMBL" id="GL385395">
    <property type="protein sequence ID" value="EJT81067.1"/>
    <property type="molecule type" value="Genomic_DNA"/>
</dbReference>
<dbReference type="PANTHER" id="PTHR24148:SF73">
    <property type="entry name" value="HET DOMAIN PROTEIN (AFU_ORTHOLOGUE AFUA_8G01020)"/>
    <property type="match status" value="1"/>
</dbReference>
<reference evidence="3" key="4">
    <citation type="journal article" date="2015" name="G3 (Bethesda)">
        <title>Genome sequences of three phytopathogenic species of the Magnaporthaceae family of fungi.</title>
        <authorList>
            <person name="Okagaki L.H."/>
            <person name="Nunes C.C."/>
            <person name="Sailsbery J."/>
            <person name="Clay B."/>
            <person name="Brown D."/>
            <person name="John T."/>
            <person name="Oh Y."/>
            <person name="Young N."/>
            <person name="Fitzgerald M."/>
            <person name="Haas B.J."/>
            <person name="Zeng Q."/>
            <person name="Young S."/>
            <person name="Adiconis X."/>
            <person name="Fan L."/>
            <person name="Levin J.Z."/>
            <person name="Mitchell T.K."/>
            <person name="Okubara P.A."/>
            <person name="Farman M.L."/>
            <person name="Kohn L.M."/>
            <person name="Birren B."/>
            <person name="Ma L.-J."/>
            <person name="Dean R.A."/>
        </authorList>
    </citation>
    <scope>NUCLEOTIDE SEQUENCE</scope>
    <source>
        <strain evidence="3">R3-111a-1</strain>
    </source>
</reference>
<dbReference type="HOGENOM" id="CLU_004184_7_3_1"/>
<dbReference type="Proteomes" id="UP000006039">
    <property type="component" value="Unassembled WGS sequence"/>
</dbReference>
<evidence type="ECO:0000313" key="2">
    <source>
        <dbReference type="EMBL" id="EJT81067.1"/>
    </source>
</evidence>
<dbReference type="STRING" id="644352.J3NIH4"/>
<dbReference type="AlphaFoldDB" id="J3NIH4"/>
<accession>J3NIH4</accession>
<reference evidence="4" key="1">
    <citation type="submission" date="2010-07" db="EMBL/GenBank/DDBJ databases">
        <title>The genome sequence of Gaeumannomyces graminis var. tritici strain R3-111a-1.</title>
        <authorList>
            <consortium name="The Broad Institute Genome Sequencing Platform"/>
            <person name="Ma L.-J."/>
            <person name="Dead R."/>
            <person name="Young S."/>
            <person name="Zeng Q."/>
            <person name="Koehrsen M."/>
            <person name="Alvarado L."/>
            <person name="Berlin A."/>
            <person name="Chapman S.B."/>
            <person name="Chen Z."/>
            <person name="Freedman E."/>
            <person name="Gellesch M."/>
            <person name="Goldberg J."/>
            <person name="Griggs A."/>
            <person name="Gujja S."/>
            <person name="Heilman E.R."/>
            <person name="Heiman D."/>
            <person name="Hepburn T."/>
            <person name="Howarth C."/>
            <person name="Jen D."/>
            <person name="Larson L."/>
            <person name="Mehta T."/>
            <person name="Neiman D."/>
            <person name="Pearson M."/>
            <person name="Roberts A."/>
            <person name="Saif S."/>
            <person name="Shea T."/>
            <person name="Shenoy N."/>
            <person name="Sisk P."/>
            <person name="Stolte C."/>
            <person name="Sykes S."/>
            <person name="Walk T."/>
            <person name="White J."/>
            <person name="Yandava C."/>
            <person name="Haas B."/>
            <person name="Nusbaum C."/>
            <person name="Birren B."/>
        </authorList>
    </citation>
    <scope>NUCLEOTIDE SEQUENCE [LARGE SCALE GENOMIC DNA]</scope>
    <source>
        <strain evidence="4">R3-111a-1</strain>
    </source>
</reference>
<dbReference type="EnsemblFungi" id="EJT81067">
    <property type="protein sequence ID" value="EJT81067"/>
    <property type="gene ID" value="GGTG_01054"/>
</dbReference>
<reference evidence="3" key="5">
    <citation type="submission" date="2018-04" db="UniProtKB">
        <authorList>
            <consortium name="EnsemblFungi"/>
        </authorList>
    </citation>
    <scope>IDENTIFICATION</scope>
    <source>
        <strain evidence="3">R3-111a-1</strain>
    </source>
</reference>
<dbReference type="eggNOG" id="ENOG502SCBF">
    <property type="taxonomic scope" value="Eukaryota"/>
</dbReference>
<reference evidence="2" key="3">
    <citation type="submission" date="2010-09" db="EMBL/GenBank/DDBJ databases">
        <title>Annotation of Gaeumannomyces graminis var. tritici R3-111a-1.</title>
        <authorList>
            <consortium name="The Broad Institute Genome Sequencing Platform"/>
            <person name="Ma L.-J."/>
            <person name="Dead R."/>
            <person name="Young S.K."/>
            <person name="Zeng Q."/>
            <person name="Gargeya S."/>
            <person name="Fitzgerald M."/>
            <person name="Haas B."/>
            <person name="Abouelleil A."/>
            <person name="Alvarado L."/>
            <person name="Arachchi H.M."/>
            <person name="Berlin A."/>
            <person name="Brown A."/>
            <person name="Chapman S.B."/>
            <person name="Chen Z."/>
            <person name="Dunbar C."/>
            <person name="Freedman E."/>
            <person name="Gearin G."/>
            <person name="Gellesch M."/>
            <person name="Goldberg J."/>
            <person name="Griggs A."/>
            <person name="Gujja S."/>
            <person name="Heiman D."/>
            <person name="Howarth C."/>
            <person name="Larson L."/>
            <person name="Lui A."/>
            <person name="MacDonald P.J.P."/>
            <person name="Mehta T."/>
            <person name="Montmayeur A."/>
            <person name="Murphy C."/>
            <person name="Neiman D."/>
            <person name="Pearson M."/>
            <person name="Priest M."/>
            <person name="Roberts A."/>
            <person name="Saif S."/>
            <person name="Shea T."/>
            <person name="Shenoy N."/>
            <person name="Sisk P."/>
            <person name="Stolte C."/>
            <person name="Sykes S."/>
            <person name="Yandava C."/>
            <person name="Wortman J."/>
            <person name="Nusbaum C."/>
            <person name="Birren B."/>
        </authorList>
    </citation>
    <scope>NUCLEOTIDE SEQUENCE</scope>
    <source>
        <strain evidence="2">R3-111a-1</strain>
    </source>
</reference>
<protein>
    <recommendedName>
        <fullName evidence="1">Heterokaryon incompatibility domain-containing protein</fullName>
    </recommendedName>
</protein>
<keyword evidence="4" id="KW-1185">Reference proteome</keyword>
<feature type="domain" description="Heterokaryon incompatibility" evidence="1">
    <location>
        <begin position="207"/>
        <end position="386"/>
    </location>
</feature>
<dbReference type="InterPro" id="IPR052895">
    <property type="entry name" value="HetReg/Transcr_Mod"/>
</dbReference>
<sequence>MLTASRKVTGLRVAFEKCPARPYVELRVPDELGSVDQLTVVTVSHDQGFSHEEESLGGTYEASWSWFALSVVSPSNHARAPINDVQRNVHARFEPKRHENVYKASSSDAEVRKLVSSIRGGDLIQLIPRAAFNAWANYVYEAELKVEGYAATRVDPSSLETPAGLYAPLDKQTKEIRVMAIDAGDFEDAISCTLRTIPMSDSNHIEYNALSYCWGSAGGSRSIQVRVPKQAAGQLGASDDEVYNVCITWNLFDAIRHIRPKRGVYLLWADYVCIDQNNLAERAEQVAIMRHIYSEASQVHVWLGPRVEVGRWSSEDVFASLRTVHERFLGRGVDGCLGGPQAAPHKDFAHTDATGLEIKIPMDDFFSSWWHRCDFAWFRRTWVLQEVSNARRKPAVVHCGRDTLLWPVVLRAAKCVRRMMHIMPDDRHGFSMMPAIFLRLVGTPDGDLAGQGQPQKMPGILEVLVGGHDLEASDLRDKIFALLQFGAETWHVEGLPPLVRPDYAKTTVQTYADFTRWWIIQARSLRILSAVHTTRYRGWQQMTADDPPELGTGPGLDDRPTWSFWHGGTASWAEATLGLSPDTKYRAAGETVPDAQLLRLPHLPETSQSGSAAATTGLLLRGRRVCTIKSIVPFPVHFGYSEHPDDRRPPPRELAAPFIKLFDPVGARRTWLWNREGSQGGMLADLDVRGGHSRDGDAAEHYKHARDHDFSPTLDCCSPCYFGADPVGPVEVVVDDESSQRAGELLGLCPYMSRAGDIVVVLDGGPVPYVLRETAKEGSYYLVGECYLRGFMNGEALQERGGNMLFEAEIFTLI</sequence>
<evidence type="ECO:0000259" key="1">
    <source>
        <dbReference type="Pfam" id="PF06985"/>
    </source>
</evidence>